<keyword evidence="5" id="KW-0665">Pyrimidine biosynthesis</keyword>
<dbReference type="Proteomes" id="UP000391834">
    <property type="component" value="Unassembled WGS sequence"/>
</dbReference>
<reference evidence="8 9" key="1">
    <citation type="submission" date="2019-10" db="EMBL/GenBank/DDBJ databases">
        <title>Prolixibacter strains distinguished by the presence of nitrate reductase genes were adept at nitrate-dependent anaerobic corrosion of metallic iron and carbon steel.</title>
        <authorList>
            <person name="Iino T."/>
            <person name="Shono N."/>
            <person name="Ito K."/>
            <person name="Nakamura R."/>
            <person name="Sueoka K."/>
            <person name="Harayama S."/>
            <person name="Ohkuma M."/>
        </authorList>
    </citation>
    <scope>NUCLEOTIDE SEQUENCE [LARGE SCALE GENOMIC DNA]</scope>
    <source>
        <strain evidence="8 9">JCM 13498</strain>
    </source>
</reference>
<dbReference type="InterPro" id="IPR005720">
    <property type="entry name" value="Dihydroorotate_DH_cat"/>
</dbReference>
<evidence type="ECO:0000256" key="6">
    <source>
        <dbReference type="ARBA" id="ARBA00023002"/>
    </source>
</evidence>
<keyword evidence="9" id="KW-1185">Reference proteome</keyword>
<protein>
    <submittedName>
        <fullName evidence="8">Diguanylate cyclase</fullName>
    </submittedName>
</protein>
<keyword evidence="6" id="KW-0560">Oxidoreductase</keyword>
<evidence type="ECO:0000313" key="8">
    <source>
        <dbReference type="EMBL" id="GET34033.1"/>
    </source>
</evidence>
<comment type="pathway">
    <text evidence="2">Pyrimidine metabolism; UMP biosynthesis via de novo pathway.</text>
</comment>
<feature type="domain" description="Dihydroorotate dehydrogenase catalytic" evidence="7">
    <location>
        <begin position="4"/>
        <end position="288"/>
    </location>
</feature>
<gene>
    <name evidence="8" type="ORF">PbJCM13498_28960</name>
</gene>
<evidence type="ECO:0000313" key="9">
    <source>
        <dbReference type="Proteomes" id="UP000391834"/>
    </source>
</evidence>
<proteinExistence type="predicted"/>
<evidence type="ECO:0000256" key="5">
    <source>
        <dbReference type="ARBA" id="ARBA00022975"/>
    </source>
</evidence>
<comment type="caution">
    <text evidence="8">The sequence shown here is derived from an EMBL/GenBank/DDBJ whole genome shotgun (WGS) entry which is preliminary data.</text>
</comment>
<keyword evidence="3" id="KW-0285">Flavoprotein</keyword>
<sequence>MTDLSTKYMGLDLRNPIIAASSGLTDSVENIVKLEINGAGAVVLKSLFEEQIMMDIDEQRMNNMYGSYDNVEDYIGFYTKKHRIDNYLQLIRDSKKKTSIPVIASINCVSASEWTEFASRIQEAGADALELNMFIMPSDGNYAGADIEQIYFDIIEAIKQHITIPVALKISNFFSGMANFAIKLSESGISSLVLFNRFYRPDVDLEKMKITSSHIYSNPDENAMVLRWIGILKGKLACDMAASTGIHDGKTILKNLLVGANAVEVASAIYKNGMGVIPQMLTEMTEWMKAHNYNSVSELIGKLSQESVTKPMIYERAQFMKYFSDVK</sequence>
<dbReference type="PANTHER" id="PTHR48109:SF3">
    <property type="entry name" value="SLL0744 PROTEIN"/>
    <property type="match status" value="1"/>
</dbReference>
<evidence type="ECO:0000256" key="1">
    <source>
        <dbReference type="ARBA" id="ARBA00001917"/>
    </source>
</evidence>
<comment type="cofactor">
    <cofactor evidence="1">
        <name>FMN</name>
        <dbReference type="ChEBI" id="CHEBI:58210"/>
    </cofactor>
</comment>
<dbReference type="AlphaFoldDB" id="A0A5M4B2L1"/>
<dbReference type="OrthoDB" id="9794954at2"/>
<dbReference type="GO" id="GO:0006207">
    <property type="term" value="P:'de novo' pyrimidine nucleobase biosynthetic process"/>
    <property type="evidence" value="ECO:0007669"/>
    <property type="project" value="TreeGrafter"/>
</dbReference>
<name>A0A5M4B2L1_9BACT</name>
<dbReference type="PANTHER" id="PTHR48109">
    <property type="entry name" value="DIHYDROOROTATE DEHYDROGENASE (QUINONE), MITOCHONDRIAL-RELATED"/>
    <property type="match status" value="1"/>
</dbReference>
<dbReference type="GO" id="GO:0005737">
    <property type="term" value="C:cytoplasm"/>
    <property type="evidence" value="ECO:0007669"/>
    <property type="project" value="InterPro"/>
</dbReference>
<dbReference type="InterPro" id="IPR013785">
    <property type="entry name" value="Aldolase_TIM"/>
</dbReference>
<dbReference type="GO" id="GO:0044205">
    <property type="term" value="P:'de novo' UMP biosynthetic process"/>
    <property type="evidence" value="ECO:0007669"/>
    <property type="project" value="UniProtKB-UniPathway"/>
</dbReference>
<organism evidence="8 9">
    <name type="scientific">Prolixibacter bellariivorans</name>
    <dbReference type="NCBI Taxonomy" id="314319"/>
    <lineage>
        <taxon>Bacteria</taxon>
        <taxon>Pseudomonadati</taxon>
        <taxon>Bacteroidota</taxon>
        <taxon>Bacteroidia</taxon>
        <taxon>Marinilabiliales</taxon>
        <taxon>Prolixibacteraceae</taxon>
        <taxon>Prolixibacter</taxon>
    </lineage>
</organism>
<dbReference type="UniPathway" id="UPA00070"/>
<dbReference type="PIRSF" id="PIRSF000164">
    <property type="entry name" value="DHO_oxidase"/>
    <property type="match status" value="1"/>
</dbReference>
<dbReference type="GO" id="GO:0004152">
    <property type="term" value="F:dihydroorotate dehydrogenase activity"/>
    <property type="evidence" value="ECO:0007669"/>
    <property type="project" value="InterPro"/>
</dbReference>
<evidence type="ECO:0000256" key="4">
    <source>
        <dbReference type="ARBA" id="ARBA00022643"/>
    </source>
</evidence>
<keyword evidence="4" id="KW-0288">FMN</keyword>
<dbReference type="EMBL" id="BLAX01000001">
    <property type="protein sequence ID" value="GET34033.1"/>
    <property type="molecule type" value="Genomic_DNA"/>
</dbReference>
<evidence type="ECO:0000259" key="7">
    <source>
        <dbReference type="Pfam" id="PF01180"/>
    </source>
</evidence>
<evidence type="ECO:0000256" key="3">
    <source>
        <dbReference type="ARBA" id="ARBA00022630"/>
    </source>
</evidence>
<dbReference type="RefSeq" id="WP_025863907.1">
    <property type="nucleotide sequence ID" value="NZ_BLAX01000001.1"/>
</dbReference>
<dbReference type="SUPFAM" id="SSF51395">
    <property type="entry name" value="FMN-linked oxidoreductases"/>
    <property type="match status" value="1"/>
</dbReference>
<dbReference type="InterPro" id="IPR012135">
    <property type="entry name" value="Dihydroorotate_DH_1_2"/>
</dbReference>
<dbReference type="NCBIfam" id="NF005741">
    <property type="entry name" value="PRK07565.1"/>
    <property type="match status" value="1"/>
</dbReference>
<evidence type="ECO:0000256" key="2">
    <source>
        <dbReference type="ARBA" id="ARBA00004725"/>
    </source>
</evidence>
<accession>A0A5M4B2L1</accession>
<dbReference type="Gene3D" id="3.20.20.70">
    <property type="entry name" value="Aldolase class I"/>
    <property type="match status" value="1"/>
</dbReference>
<dbReference type="Pfam" id="PF01180">
    <property type="entry name" value="DHO_dh"/>
    <property type="match status" value="1"/>
</dbReference>
<dbReference type="InterPro" id="IPR050074">
    <property type="entry name" value="DHO_dehydrogenase"/>
</dbReference>